<evidence type="ECO:0000256" key="2">
    <source>
        <dbReference type="ARBA" id="ARBA00022692"/>
    </source>
</evidence>
<dbReference type="STRING" id="639283.Snov_0169"/>
<dbReference type="GO" id="GO:0032259">
    <property type="term" value="P:methylation"/>
    <property type="evidence" value="ECO:0007669"/>
    <property type="project" value="UniProtKB-KW"/>
</dbReference>
<keyword evidence="6" id="KW-0489">Methyltransferase</keyword>
<dbReference type="PANTHER" id="PTHR43847:SF1">
    <property type="entry name" value="BLL3993 PROTEIN"/>
    <property type="match status" value="1"/>
</dbReference>
<keyword evidence="3 5" id="KW-1133">Transmembrane helix</keyword>
<dbReference type="Gene3D" id="1.20.120.1630">
    <property type="match status" value="1"/>
</dbReference>
<organism evidence="6 7">
    <name type="scientific">Ancylobacter novellus (strain ATCC 8093 / DSM 506 / JCM 20403 / CCM 1077 / IAM 12100 / NBRC 12443 / NCIMB 10456)</name>
    <name type="common">Starkeya novella</name>
    <dbReference type="NCBI Taxonomy" id="639283"/>
    <lineage>
        <taxon>Bacteria</taxon>
        <taxon>Pseudomonadati</taxon>
        <taxon>Pseudomonadota</taxon>
        <taxon>Alphaproteobacteria</taxon>
        <taxon>Hyphomicrobiales</taxon>
        <taxon>Xanthobacteraceae</taxon>
        <taxon>Ancylobacter</taxon>
    </lineage>
</organism>
<dbReference type="RefSeq" id="WP_013165010.1">
    <property type="nucleotide sequence ID" value="NC_014217.1"/>
</dbReference>
<proteinExistence type="predicted"/>
<feature type="transmembrane region" description="Helical" evidence="5">
    <location>
        <begin position="35"/>
        <end position="54"/>
    </location>
</feature>
<dbReference type="KEGG" id="sno:Snov_0169"/>
<evidence type="ECO:0000256" key="4">
    <source>
        <dbReference type="ARBA" id="ARBA00023136"/>
    </source>
</evidence>
<dbReference type="InterPro" id="IPR007318">
    <property type="entry name" value="Phopholipid_MeTrfase"/>
</dbReference>
<protein>
    <submittedName>
        <fullName evidence="6">Isoprenylcysteine carboxyl methyltransferase protein</fullName>
    </submittedName>
</protein>
<dbReference type="Proteomes" id="UP000006633">
    <property type="component" value="Chromosome"/>
</dbReference>
<feature type="transmembrane region" description="Helical" evidence="5">
    <location>
        <begin position="162"/>
        <end position="190"/>
    </location>
</feature>
<evidence type="ECO:0000313" key="6">
    <source>
        <dbReference type="EMBL" id="ADH87505.1"/>
    </source>
</evidence>
<sequence>MVSYLLQCMAWTVFMAALVLLPAGTLDYPGGWAFIVLFAVGGLAMVLWLGKYSPSLLRERMSAPWQREQKGWDKVWLTAFMLAFLAWLVFMAWDAGRTRFIAMPAWLQVVGFLIALAYMAGVWWTFRENAFAAPVVKIQEGQKVIDTGPYAYVRHPMYTSALLFFISLPLILGSWWGLLLAVPFVLGVAWRAVHEEEALRVGLPGYDAYAARVRYRFVPMVW</sequence>
<dbReference type="EMBL" id="CP002026">
    <property type="protein sequence ID" value="ADH87505.1"/>
    <property type="molecule type" value="Genomic_DNA"/>
</dbReference>
<keyword evidence="7" id="KW-1185">Reference proteome</keyword>
<dbReference type="HOGENOM" id="CLU_065200_1_2_5"/>
<feature type="transmembrane region" description="Helical" evidence="5">
    <location>
        <begin position="75"/>
        <end position="93"/>
    </location>
</feature>
<comment type="subcellular location">
    <subcellularLocation>
        <location evidence="1">Endomembrane system</location>
        <topology evidence="1">Multi-pass membrane protein</topology>
    </subcellularLocation>
</comment>
<dbReference type="GO" id="GO:0008168">
    <property type="term" value="F:methyltransferase activity"/>
    <property type="evidence" value="ECO:0007669"/>
    <property type="project" value="UniProtKB-KW"/>
</dbReference>
<name>D7A0Z5_ANCN5</name>
<dbReference type="GO" id="GO:0012505">
    <property type="term" value="C:endomembrane system"/>
    <property type="evidence" value="ECO:0007669"/>
    <property type="project" value="UniProtKB-SubCell"/>
</dbReference>
<dbReference type="PANTHER" id="PTHR43847">
    <property type="entry name" value="BLL3993 PROTEIN"/>
    <property type="match status" value="1"/>
</dbReference>
<dbReference type="AlphaFoldDB" id="D7A0Z5"/>
<dbReference type="Pfam" id="PF04191">
    <property type="entry name" value="PEMT"/>
    <property type="match status" value="1"/>
</dbReference>
<feature type="transmembrane region" description="Helical" evidence="5">
    <location>
        <begin position="105"/>
        <end position="126"/>
    </location>
</feature>
<accession>D7A0Z5</accession>
<dbReference type="eggNOG" id="COG2020">
    <property type="taxonomic scope" value="Bacteria"/>
</dbReference>
<keyword evidence="4 5" id="KW-0472">Membrane</keyword>
<evidence type="ECO:0000256" key="5">
    <source>
        <dbReference type="SAM" id="Phobius"/>
    </source>
</evidence>
<evidence type="ECO:0000256" key="3">
    <source>
        <dbReference type="ARBA" id="ARBA00022989"/>
    </source>
</evidence>
<dbReference type="InterPro" id="IPR052527">
    <property type="entry name" value="Metal_cation-efflux_comp"/>
</dbReference>
<evidence type="ECO:0000313" key="7">
    <source>
        <dbReference type="Proteomes" id="UP000006633"/>
    </source>
</evidence>
<dbReference type="OrthoDB" id="7203053at2"/>
<reference evidence="6 7" key="1">
    <citation type="journal article" date="2012" name="Stand. Genomic Sci.">
        <title>Complete genome sequence of the facultatively chemolithoautotrophic and methylotrophic alpha Proteobacterium Starkeya novella type strain (ATCC 8093(T)).</title>
        <authorList>
            <person name="Kappler U."/>
            <person name="Davenport K."/>
            <person name="Beatson S."/>
            <person name="Lucas S."/>
            <person name="Lapidus A."/>
            <person name="Copeland A."/>
            <person name="Berry K.W."/>
            <person name="Glavina Del Rio T."/>
            <person name="Hammon N."/>
            <person name="Dalin E."/>
            <person name="Tice H."/>
            <person name="Pitluck S."/>
            <person name="Richardson P."/>
            <person name="Bruce D."/>
            <person name="Goodwin L.A."/>
            <person name="Han C."/>
            <person name="Tapia R."/>
            <person name="Detter J.C."/>
            <person name="Chang Y.J."/>
            <person name="Jeffries C.D."/>
            <person name="Land M."/>
            <person name="Hauser L."/>
            <person name="Kyrpides N.C."/>
            <person name="Goker M."/>
            <person name="Ivanova N."/>
            <person name="Klenk H.P."/>
            <person name="Woyke T."/>
        </authorList>
    </citation>
    <scope>NUCLEOTIDE SEQUENCE [LARGE SCALE GENOMIC DNA]</scope>
    <source>
        <strain evidence="7">ATCC 8093 / DSM 506 / JCM 20403 / CCM 1077 / IAM 12100 / NBRC 12443 / NCIMB 10456</strain>
    </source>
</reference>
<keyword evidence="6" id="KW-0808">Transferase</keyword>
<keyword evidence="2 5" id="KW-0812">Transmembrane</keyword>
<gene>
    <name evidence="6" type="ordered locus">Snov_0169</name>
</gene>
<evidence type="ECO:0000256" key="1">
    <source>
        <dbReference type="ARBA" id="ARBA00004127"/>
    </source>
</evidence>